<feature type="compositionally biased region" description="Basic residues" evidence="1">
    <location>
        <begin position="40"/>
        <end position="51"/>
    </location>
</feature>
<gene>
    <name evidence="2" type="ORF">GWI33_014630</name>
</gene>
<evidence type="ECO:0000313" key="3">
    <source>
        <dbReference type="Proteomes" id="UP000625711"/>
    </source>
</evidence>
<comment type="caution">
    <text evidence="2">The sequence shown here is derived from an EMBL/GenBank/DDBJ whole genome shotgun (WGS) entry which is preliminary data.</text>
</comment>
<proteinExistence type="predicted"/>
<dbReference type="EMBL" id="JAACXV010013735">
    <property type="protein sequence ID" value="KAF7272618.1"/>
    <property type="molecule type" value="Genomic_DNA"/>
</dbReference>
<protein>
    <submittedName>
        <fullName evidence="2">Uncharacterized protein</fullName>
    </submittedName>
</protein>
<sequence length="88" mass="9648">MVPLFYRLFSTAAIFASHTSSITLVARTTPPKFTVAGPRGRQKFAKNRGKNRTPTGDAIGPGRRWPRREITIESSGLCPSRPPEIGPL</sequence>
<name>A0A834I6S4_RHYFE</name>
<evidence type="ECO:0000256" key="1">
    <source>
        <dbReference type="SAM" id="MobiDB-lite"/>
    </source>
</evidence>
<organism evidence="2 3">
    <name type="scientific">Rhynchophorus ferrugineus</name>
    <name type="common">Red palm weevil</name>
    <name type="synonym">Curculio ferrugineus</name>
    <dbReference type="NCBI Taxonomy" id="354439"/>
    <lineage>
        <taxon>Eukaryota</taxon>
        <taxon>Metazoa</taxon>
        <taxon>Ecdysozoa</taxon>
        <taxon>Arthropoda</taxon>
        <taxon>Hexapoda</taxon>
        <taxon>Insecta</taxon>
        <taxon>Pterygota</taxon>
        <taxon>Neoptera</taxon>
        <taxon>Endopterygota</taxon>
        <taxon>Coleoptera</taxon>
        <taxon>Polyphaga</taxon>
        <taxon>Cucujiformia</taxon>
        <taxon>Curculionidae</taxon>
        <taxon>Dryophthorinae</taxon>
        <taxon>Rhynchophorus</taxon>
    </lineage>
</organism>
<evidence type="ECO:0000313" key="2">
    <source>
        <dbReference type="EMBL" id="KAF7272618.1"/>
    </source>
</evidence>
<accession>A0A834I6S4</accession>
<feature type="region of interest" description="Disordered" evidence="1">
    <location>
        <begin position="33"/>
        <end position="64"/>
    </location>
</feature>
<reference evidence="2" key="1">
    <citation type="submission" date="2020-08" db="EMBL/GenBank/DDBJ databases">
        <title>Genome sequencing and assembly of the red palm weevil Rhynchophorus ferrugineus.</title>
        <authorList>
            <person name="Dias G.B."/>
            <person name="Bergman C.M."/>
            <person name="Manee M."/>
        </authorList>
    </citation>
    <scope>NUCLEOTIDE SEQUENCE</scope>
    <source>
        <strain evidence="2">AA-2017</strain>
        <tissue evidence="2">Whole larva</tissue>
    </source>
</reference>
<dbReference type="AlphaFoldDB" id="A0A834I6S4"/>
<keyword evidence="3" id="KW-1185">Reference proteome</keyword>
<dbReference type="Proteomes" id="UP000625711">
    <property type="component" value="Unassembled WGS sequence"/>
</dbReference>